<evidence type="ECO:0000313" key="2">
    <source>
        <dbReference type="Proteomes" id="UP000564806"/>
    </source>
</evidence>
<keyword evidence="2" id="KW-1185">Reference proteome</keyword>
<dbReference type="RefSeq" id="WP_175374453.1">
    <property type="nucleotide sequence ID" value="NZ_JABWCS010000221.1"/>
</dbReference>
<dbReference type="EMBL" id="JABWCS010000221">
    <property type="protein sequence ID" value="NUU64098.1"/>
    <property type="molecule type" value="Genomic_DNA"/>
</dbReference>
<comment type="caution">
    <text evidence="1">The sequence shown here is derived from an EMBL/GenBank/DDBJ whole genome shotgun (WGS) entry which is preliminary data.</text>
</comment>
<organism evidence="1 2">
    <name type="scientific">Paenibacillus agri</name>
    <dbReference type="NCBI Taxonomy" id="2744309"/>
    <lineage>
        <taxon>Bacteria</taxon>
        <taxon>Bacillati</taxon>
        <taxon>Bacillota</taxon>
        <taxon>Bacilli</taxon>
        <taxon>Bacillales</taxon>
        <taxon>Paenibacillaceae</taxon>
        <taxon>Paenibacillus</taxon>
    </lineage>
</organism>
<name>A0A850ESC2_9BACL</name>
<dbReference type="Proteomes" id="UP000564806">
    <property type="component" value="Unassembled WGS sequence"/>
</dbReference>
<dbReference type="InterPro" id="IPR025361">
    <property type="entry name" value="DUF4265"/>
</dbReference>
<sequence length="133" mass="15238">MPKPLELHICFDERGFEIEILDVTPVDGDMYRIEETPIFNPGVSMGDVIRLKEERGVYYYQETVRKSNLKRYAWLLTQDTAYSPILAAFKQRVNGAGGSWEQIFGGLVVIHIPQDSVLDVEDEMNRIIECLGE</sequence>
<reference evidence="1" key="1">
    <citation type="submission" date="2020-06" db="EMBL/GenBank/DDBJ databases">
        <title>Paenibacillus sp. nov., isolated from soil.</title>
        <authorList>
            <person name="Seo Y.L."/>
        </authorList>
    </citation>
    <scope>NUCLEOTIDE SEQUENCE [LARGE SCALE GENOMIC DNA]</scope>
    <source>
        <strain evidence="1">JW14</strain>
    </source>
</reference>
<proteinExistence type="predicted"/>
<evidence type="ECO:0000313" key="1">
    <source>
        <dbReference type="EMBL" id="NUU64098.1"/>
    </source>
</evidence>
<gene>
    <name evidence="1" type="ORF">HPT30_27485</name>
</gene>
<protein>
    <submittedName>
        <fullName evidence="1">DUF4265 domain-containing protein</fullName>
    </submittedName>
</protein>
<dbReference type="Pfam" id="PF14085">
    <property type="entry name" value="DUF4265"/>
    <property type="match status" value="1"/>
</dbReference>
<dbReference type="AlphaFoldDB" id="A0A850ESC2"/>
<accession>A0A850ESC2</accession>